<evidence type="ECO:0000256" key="1">
    <source>
        <dbReference type="SAM" id="MobiDB-lite"/>
    </source>
</evidence>
<keyword evidence="4" id="KW-1185">Reference proteome</keyword>
<dbReference type="PANTHER" id="PTHR31923">
    <property type="entry name" value="BSD DOMAIN-CONTAINING PROTEIN"/>
    <property type="match status" value="1"/>
</dbReference>
<dbReference type="EMBL" id="JBEDUW010000004">
    <property type="protein sequence ID" value="KAK9934921.1"/>
    <property type="molecule type" value="Genomic_DNA"/>
</dbReference>
<feature type="compositionally biased region" description="Low complexity" evidence="1">
    <location>
        <begin position="18"/>
        <end position="32"/>
    </location>
</feature>
<evidence type="ECO:0000259" key="2">
    <source>
        <dbReference type="PROSITE" id="PS50858"/>
    </source>
</evidence>
<dbReference type="SUPFAM" id="SSF140383">
    <property type="entry name" value="BSD domain-like"/>
    <property type="match status" value="1"/>
</dbReference>
<dbReference type="Proteomes" id="UP001457282">
    <property type="component" value="Unassembled WGS sequence"/>
</dbReference>
<feature type="compositionally biased region" description="Low complexity" evidence="1">
    <location>
        <begin position="50"/>
        <end position="67"/>
    </location>
</feature>
<feature type="domain" description="BSD" evidence="2">
    <location>
        <begin position="96"/>
        <end position="143"/>
    </location>
</feature>
<dbReference type="Gene3D" id="1.10.3970.10">
    <property type="entry name" value="BSD domain"/>
    <property type="match status" value="1"/>
</dbReference>
<organism evidence="3 4">
    <name type="scientific">Rubus argutus</name>
    <name type="common">Southern blackberry</name>
    <dbReference type="NCBI Taxonomy" id="59490"/>
    <lineage>
        <taxon>Eukaryota</taxon>
        <taxon>Viridiplantae</taxon>
        <taxon>Streptophyta</taxon>
        <taxon>Embryophyta</taxon>
        <taxon>Tracheophyta</taxon>
        <taxon>Spermatophyta</taxon>
        <taxon>Magnoliopsida</taxon>
        <taxon>eudicotyledons</taxon>
        <taxon>Gunneridae</taxon>
        <taxon>Pentapetalae</taxon>
        <taxon>rosids</taxon>
        <taxon>fabids</taxon>
        <taxon>Rosales</taxon>
        <taxon>Rosaceae</taxon>
        <taxon>Rosoideae</taxon>
        <taxon>Rosoideae incertae sedis</taxon>
        <taxon>Rubus</taxon>
    </lineage>
</organism>
<dbReference type="SMART" id="SM00751">
    <property type="entry name" value="BSD"/>
    <property type="match status" value="1"/>
</dbReference>
<proteinExistence type="predicted"/>
<feature type="compositionally biased region" description="Basic and acidic residues" evidence="1">
    <location>
        <begin position="1"/>
        <end position="17"/>
    </location>
</feature>
<protein>
    <recommendedName>
        <fullName evidence="2">BSD domain-containing protein</fullName>
    </recommendedName>
</protein>
<name>A0AAW1XD91_RUBAR</name>
<feature type="region of interest" description="Disordered" evidence="1">
    <location>
        <begin position="165"/>
        <end position="232"/>
    </location>
</feature>
<dbReference type="InterPro" id="IPR035925">
    <property type="entry name" value="BSD_dom_sf"/>
</dbReference>
<dbReference type="InterPro" id="IPR005607">
    <property type="entry name" value="BSD_dom"/>
</dbReference>
<dbReference type="AlphaFoldDB" id="A0AAW1XD91"/>
<evidence type="ECO:0000313" key="4">
    <source>
        <dbReference type="Proteomes" id="UP001457282"/>
    </source>
</evidence>
<dbReference type="PANTHER" id="PTHR31923:SF36">
    <property type="entry name" value="BSD DOMAIN-CONTAINING PROTEIN"/>
    <property type="match status" value="1"/>
</dbReference>
<feature type="compositionally biased region" description="Acidic residues" evidence="1">
    <location>
        <begin position="207"/>
        <end position="232"/>
    </location>
</feature>
<accession>A0AAW1XD91</accession>
<gene>
    <name evidence="3" type="ORF">M0R45_022046</name>
</gene>
<feature type="region of interest" description="Disordered" evidence="1">
    <location>
        <begin position="1"/>
        <end position="68"/>
    </location>
</feature>
<comment type="caution">
    <text evidence="3">The sequence shown here is derived from an EMBL/GenBank/DDBJ whole genome shotgun (WGS) entry which is preliminary data.</text>
</comment>
<evidence type="ECO:0000313" key="3">
    <source>
        <dbReference type="EMBL" id="KAK9934921.1"/>
    </source>
</evidence>
<sequence>MEDLWKRAKSFAEEAAKKSQTITTSSASAKISDLVSETAKRSRDSPPSPSSSSSSASASATEPSEAELQNFGVSDDLRDFVKGLTSDTFKHFPIQDEAEEERHATLVLTTVKEISRLRYELCPRVMKERRFWRIYFTLVSSHVAPYEKRYMEELKLKEAEQLKDDKVKQTPVAGEADKTEGTETNKNNLSSKSSSSEQDLDTFLLGDLEDSDGGQDDGNDDFDDDFDKIDNQ</sequence>
<dbReference type="PROSITE" id="PS50858">
    <property type="entry name" value="BSD"/>
    <property type="match status" value="1"/>
</dbReference>
<feature type="compositionally biased region" description="Low complexity" evidence="1">
    <location>
        <begin position="185"/>
        <end position="196"/>
    </location>
</feature>
<dbReference type="Pfam" id="PF03909">
    <property type="entry name" value="BSD"/>
    <property type="match status" value="1"/>
</dbReference>
<reference evidence="3 4" key="1">
    <citation type="journal article" date="2023" name="G3 (Bethesda)">
        <title>A chromosome-length genome assembly and annotation of blackberry (Rubus argutus, cv. 'Hillquist').</title>
        <authorList>
            <person name="Bruna T."/>
            <person name="Aryal R."/>
            <person name="Dudchenko O."/>
            <person name="Sargent D.J."/>
            <person name="Mead D."/>
            <person name="Buti M."/>
            <person name="Cavallini A."/>
            <person name="Hytonen T."/>
            <person name="Andres J."/>
            <person name="Pham M."/>
            <person name="Weisz D."/>
            <person name="Mascagni F."/>
            <person name="Usai G."/>
            <person name="Natali L."/>
            <person name="Bassil N."/>
            <person name="Fernandez G.E."/>
            <person name="Lomsadze A."/>
            <person name="Armour M."/>
            <person name="Olukolu B."/>
            <person name="Poorten T."/>
            <person name="Britton C."/>
            <person name="Davik J."/>
            <person name="Ashrafi H."/>
            <person name="Aiden E.L."/>
            <person name="Borodovsky M."/>
            <person name="Worthington M."/>
        </authorList>
    </citation>
    <scope>NUCLEOTIDE SEQUENCE [LARGE SCALE GENOMIC DNA]</scope>
    <source>
        <strain evidence="3">PI 553951</strain>
    </source>
</reference>